<proteinExistence type="predicted"/>
<dbReference type="InterPro" id="IPR017946">
    <property type="entry name" value="PLC-like_Pdiesterase_TIM-brl"/>
</dbReference>
<keyword evidence="1" id="KW-0472">Membrane</keyword>
<gene>
    <name evidence="2" type="ORF">CJP74_04470</name>
</gene>
<dbReference type="Gene3D" id="3.20.20.190">
    <property type="entry name" value="Phosphatidylinositol (PI) phosphodiesterase"/>
    <property type="match status" value="1"/>
</dbReference>
<dbReference type="Proteomes" id="UP000266258">
    <property type="component" value="Unassembled WGS sequence"/>
</dbReference>
<feature type="transmembrane region" description="Helical" evidence="1">
    <location>
        <begin position="6"/>
        <end position="25"/>
    </location>
</feature>
<keyword evidence="1" id="KW-1133">Transmembrane helix</keyword>
<dbReference type="SUPFAM" id="SSF51695">
    <property type="entry name" value="PLC-like phosphodiesterases"/>
    <property type="match status" value="1"/>
</dbReference>
<keyword evidence="1" id="KW-0812">Transmembrane</keyword>
<dbReference type="AlphaFoldDB" id="A0A3A1Y8J3"/>
<dbReference type="GO" id="GO:0008081">
    <property type="term" value="F:phosphoric diester hydrolase activity"/>
    <property type="evidence" value="ECO:0007669"/>
    <property type="project" value="InterPro"/>
</dbReference>
<dbReference type="RefSeq" id="WP_119497083.1">
    <property type="nucleotide sequence ID" value="NZ_NRJH01000036.1"/>
</dbReference>
<accession>A0A3A1Y8J3</accession>
<sequence length="326" mass="37738">MKGLLLKTIYLLLFLIIFWQIYVHLNLSDNKKQTRSYENLVNYRVYVPATALSSSPAIINSPEYPEIIKNLPQVTNLTLGHVPELQQVWLNVALTADQQLIIIPNIDLEKYSNLYSLYGKDGKIDFNQLTLAQLKQVKFSQDYQWQTLKEFFQHNEHLNLIFWLNLLNAHNLYLQNNLDLGKIAFNTVEQSGIAEQRINFVSPSLIILSHLRNDLIRPTEKKYQLAFLIEAGNQLPVDKPDVNLGYTSFVTVAHKVVIDHSYLIQQGNIINSWYPELILSTRKPTYIYNLNLSTPSQLRQLYLSSKAFGYKGIVTKFRSQDLYFAP</sequence>
<reference evidence="2 3" key="1">
    <citation type="submission" date="2017-08" db="EMBL/GenBank/DDBJ databases">
        <title>Reclassification of Bisgaard taxon 37 and 44.</title>
        <authorList>
            <person name="Christensen H."/>
        </authorList>
    </citation>
    <scope>NUCLEOTIDE SEQUENCE [LARGE SCALE GENOMIC DNA]</scope>
    <source>
        <strain evidence="2 3">B96_4</strain>
    </source>
</reference>
<protein>
    <submittedName>
        <fullName evidence="2">Uncharacterized protein</fullName>
    </submittedName>
</protein>
<dbReference type="OrthoDB" id="5675134at2"/>
<dbReference type="GO" id="GO:0006629">
    <property type="term" value="P:lipid metabolic process"/>
    <property type="evidence" value="ECO:0007669"/>
    <property type="project" value="InterPro"/>
</dbReference>
<organism evidence="2 3">
    <name type="scientific">Psittacicella melopsittaci</name>
    <dbReference type="NCBI Taxonomy" id="2028576"/>
    <lineage>
        <taxon>Bacteria</taxon>
        <taxon>Pseudomonadati</taxon>
        <taxon>Pseudomonadota</taxon>
        <taxon>Gammaproteobacteria</taxon>
        <taxon>Pasteurellales</taxon>
        <taxon>Psittacicellaceae</taxon>
        <taxon>Psittacicella</taxon>
    </lineage>
</organism>
<dbReference type="EMBL" id="NRJH01000036">
    <property type="protein sequence ID" value="RIY32444.1"/>
    <property type="molecule type" value="Genomic_DNA"/>
</dbReference>
<evidence type="ECO:0000313" key="3">
    <source>
        <dbReference type="Proteomes" id="UP000266258"/>
    </source>
</evidence>
<evidence type="ECO:0000313" key="2">
    <source>
        <dbReference type="EMBL" id="RIY32444.1"/>
    </source>
</evidence>
<comment type="caution">
    <text evidence="2">The sequence shown here is derived from an EMBL/GenBank/DDBJ whole genome shotgun (WGS) entry which is preliminary data.</text>
</comment>
<evidence type="ECO:0000256" key="1">
    <source>
        <dbReference type="SAM" id="Phobius"/>
    </source>
</evidence>
<keyword evidence="3" id="KW-1185">Reference proteome</keyword>
<name>A0A3A1Y8J3_9GAMM</name>